<organism evidence="9 10">
    <name type="scientific">Saitozyma podzolica</name>
    <dbReference type="NCBI Taxonomy" id="1890683"/>
    <lineage>
        <taxon>Eukaryota</taxon>
        <taxon>Fungi</taxon>
        <taxon>Dikarya</taxon>
        <taxon>Basidiomycota</taxon>
        <taxon>Agaricomycotina</taxon>
        <taxon>Tremellomycetes</taxon>
        <taxon>Tremellales</taxon>
        <taxon>Trimorphomycetaceae</taxon>
        <taxon>Saitozyma</taxon>
    </lineage>
</organism>
<keyword evidence="2" id="KW-0677">Repeat</keyword>
<keyword evidence="4 5" id="KW-0862">Zinc</keyword>
<dbReference type="InterPro" id="IPR044713">
    <property type="entry name" value="DNJA1/2-like"/>
</dbReference>
<dbReference type="GO" id="GO:0008270">
    <property type="term" value="F:zinc ion binding"/>
    <property type="evidence" value="ECO:0007669"/>
    <property type="project" value="UniProtKB-KW"/>
</dbReference>
<protein>
    <recommendedName>
        <fullName evidence="11">DnaJ-protein scj1</fullName>
    </recommendedName>
</protein>
<feature type="domain" description="J" evidence="7">
    <location>
        <begin position="407"/>
        <end position="476"/>
    </location>
</feature>
<keyword evidence="10" id="KW-1185">Reference proteome</keyword>
<dbReference type="PROSITE" id="PS00636">
    <property type="entry name" value="DNAJ_1"/>
    <property type="match status" value="1"/>
</dbReference>
<dbReference type="GO" id="GO:0030544">
    <property type="term" value="F:Hsp70 protein binding"/>
    <property type="evidence" value="ECO:0007669"/>
    <property type="project" value="InterPro"/>
</dbReference>
<evidence type="ECO:0000256" key="2">
    <source>
        <dbReference type="ARBA" id="ARBA00022737"/>
    </source>
</evidence>
<dbReference type="Pfam" id="PF00684">
    <property type="entry name" value="DnaJ_CXXCXGXG"/>
    <property type="match status" value="1"/>
</dbReference>
<evidence type="ECO:0000256" key="3">
    <source>
        <dbReference type="ARBA" id="ARBA00022771"/>
    </source>
</evidence>
<dbReference type="InterPro" id="IPR001305">
    <property type="entry name" value="HSP_DnaJ_Cys-rich_dom"/>
</dbReference>
<evidence type="ECO:0000256" key="4">
    <source>
        <dbReference type="ARBA" id="ARBA00022833"/>
    </source>
</evidence>
<dbReference type="Gene3D" id="2.60.260.20">
    <property type="entry name" value="Urease metallochaperone UreE, N-terminal domain"/>
    <property type="match status" value="2"/>
</dbReference>
<dbReference type="CDD" id="cd10719">
    <property type="entry name" value="DnaJ_zf"/>
    <property type="match status" value="1"/>
</dbReference>
<dbReference type="InterPro" id="IPR001623">
    <property type="entry name" value="DnaJ_domain"/>
</dbReference>
<keyword evidence="3 5" id="KW-0863">Zinc-finger</keyword>
<accession>A0A427XRW6</accession>
<dbReference type="CDD" id="cd06257">
    <property type="entry name" value="DnaJ"/>
    <property type="match status" value="1"/>
</dbReference>
<dbReference type="SMART" id="SM00271">
    <property type="entry name" value="DnaJ"/>
    <property type="match status" value="1"/>
</dbReference>
<dbReference type="CDD" id="cd10747">
    <property type="entry name" value="DnaJ_C"/>
    <property type="match status" value="1"/>
</dbReference>
<dbReference type="PROSITE" id="PS50076">
    <property type="entry name" value="DNAJ_2"/>
    <property type="match status" value="1"/>
</dbReference>
<dbReference type="STRING" id="1890683.A0A427XRW6"/>
<evidence type="ECO:0000313" key="10">
    <source>
        <dbReference type="Proteomes" id="UP000279259"/>
    </source>
</evidence>
<dbReference type="SUPFAM" id="SSF46565">
    <property type="entry name" value="Chaperone J-domain"/>
    <property type="match status" value="1"/>
</dbReference>
<dbReference type="PROSITE" id="PS51188">
    <property type="entry name" value="ZF_CR"/>
    <property type="match status" value="1"/>
</dbReference>
<dbReference type="FunFam" id="2.10.230.10:FF:000001">
    <property type="entry name" value="DnaJ subfamily A member 2"/>
    <property type="match status" value="1"/>
</dbReference>
<proteinExistence type="predicted"/>
<dbReference type="OrthoDB" id="550424at2759"/>
<feature type="compositionally biased region" description="Pro residues" evidence="6">
    <location>
        <begin position="355"/>
        <end position="366"/>
    </location>
</feature>
<gene>
    <name evidence="9" type="ORF">EHS25_006185</name>
</gene>
<evidence type="ECO:0000256" key="1">
    <source>
        <dbReference type="ARBA" id="ARBA00022723"/>
    </source>
</evidence>
<evidence type="ECO:0000259" key="8">
    <source>
        <dbReference type="PROSITE" id="PS51188"/>
    </source>
</evidence>
<reference evidence="9 10" key="1">
    <citation type="submission" date="2018-11" db="EMBL/GenBank/DDBJ databases">
        <title>Genome sequence of Saitozyma podzolica DSM 27192.</title>
        <authorList>
            <person name="Aliyu H."/>
            <person name="Gorte O."/>
            <person name="Ochsenreither K."/>
        </authorList>
    </citation>
    <scope>NUCLEOTIDE SEQUENCE [LARGE SCALE GENOMIC DNA]</scope>
    <source>
        <strain evidence="9 10">DSM 27192</strain>
    </source>
</reference>
<dbReference type="Gene3D" id="2.10.230.10">
    <property type="entry name" value="Heat shock protein DnaJ, cysteine-rich domain"/>
    <property type="match status" value="1"/>
</dbReference>
<dbReference type="Gene3D" id="2.60.120.620">
    <property type="entry name" value="q2cbj1_9rhob like domain"/>
    <property type="match status" value="1"/>
</dbReference>
<evidence type="ECO:0000256" key="6">
    <source>
        <dbReference type="SAM" id="MobiDB-lite"/>
    </source>
</evidence>
<keyword evidence="1 5" id="KW-0479">Metal-binding</keyword>
<dbReference type="Gene3D" id="1.10.287.110">
    <property type="entry name" value="DnaJ domain"/>
    <property type="match status" value="1"/>
</dbReference>
<dbReference type="GO" id="GO:0006457">
    <property type="term" value="P:protein folding"/>
    <property type="evidence" value="ECO:0007669"/>
    <property type="project" value="InterPro"/>
</dbReference>
<evidence type="ECO:0008006" key="11">
    <source>
        <dbReference type="Google" id="ProtNLM"/>
    </source>
</evidence>
<dbReference type="Proteomes" id="UP000279259">
    <property type="component" value="Unassembled WGS sequence"/>
</dbReference>
<feature type="zinc finger region" description="CR-type" evidence="5">
    <location>
        <begin position="549"/>
        <end position="634"/>
    </location>
</feature>
<dbReference type="PRINTS" id="PR00625">
    <property type="entry name" value="JDOMAIN"/>
</dbReference>
<comment type="caution">
    <text evidence="9">The sequence shown here is derived from an EMBL/GenBank/DDBJ whole genome shotgun (WGS) entry which is preliminary data.</text>
</comment>
<dbReference type="PANTHER" id="PTHR43888">
    <property type="entry name" value="DNAJ-LIKE-2, ISOFORM A-RELATED"/>
    <property type="match status" value="1"/>
</dbReference>
<dbReference type="InterPro" id="IPR018253">
    <property type="entry name" value="DnaJ_domain_CS"/>
</dbReference>
<evidence type="ECO:0000256" key="5">
    <source>
        <dbReference type="PROSITE-ProRule" id="PRU00546"/>
    </source>
</evidence>
<dbReference type="Pfam" id="PF00226">
    <property type="entry name" value="DnaJ"/>
    <property type="match status" value="1"/>
</dbReference>
<dbReference type="InterPro" id="IPR036410">
    <property type="entry name" value="HSP_DnaJ_Cys-rich_dom_sf"/>
</dbReference>
<evidence type="ECO:0000313" key="9">
    <source>
        <dbReference type="EMBL" id="RSH81563.1"/>
    </source>
</evidence>
<dbReference type="GO" id="GO:0051082">
    <property type="term" value="F:unfolded protein binding"/>
    <property type="evidence" value="ECO:0007669"/>
    <property type="project" value="InterPro"/>
</dbReference>
<feature type="domain" description="CR-type" evidence="8">
    <location>
        <begin position="549"/>
        <end position="634"/>
    </location>
</feature>
<dbReference type="SUPFAM" id="SSF57938">
    <property type="entry name" value="DnaJ/Hsp40 cysteine-rich domain"/>
    <property type="match status" value="1"/>
</dbReference>
<sequence length="832" mass="91617">MSGRQLTSHEIAAAQTLAAQIAAHERPFACSGTISKGELDASQLRLFFTKHDDAEMIQTADFPFNTETVTALYEAGVPSPHGEGKELVYDQTYRQAHELKPPQFGLSHDLVAGTSVLSPIHSQLEFKSPLRAVLHKLNVYPTGGFFKPHRDTPHGTNHIGTLTFCLPTEFTGGELESGLRVTFAYDVFLSPSHQNEVKQDSREPALEAALKDLFEDEQFLPEGGTVGFALQHEYTSYHDQFVWKGADAVLVKLLEQLGVRWELRFVYREEDEQGYKYKRSDGKGPCRAVFPTSNQYNCAAGGYFECLWPDDTEVEWSYGVVWISEPKHFENKESYISYGNQASPTRYSTQTSPPSSLPSPSFPTPPACTVHQTLAPKTLWPSLILSNSQTSKPYLQSLGLGMVADTTYYDLLEVSVEATEVEIKRAYRKKAMQHHPDKASGSNPDDPMAHEMFQQIGQAYETLSNPNDRATYDEFGPDGPPRGGGVDPSDMDDLFASMFGGFGFGMDGGMGGMGGAGFSFDSAGPSRKPRKMRDTDVAYEISLEEAFKGKRVVMALERDRVCGHCKGSGGRTGAKPAKCGTCGGKGSIFTDRHLGPGLVGKMKVPCEDCEGEGVRVPEKQRCKKCKGKKVVQEKKRVEFHILPGTEHGERIALRGEGDEMPEVPPGDIIFHIHILPHPTFRRLGESHLGATVSLRLSEALLGFNRVLFVHLDGRGIRVESKRGERVIRHGEELCIRGEGMPRLDRDGGGKGDLRVRFEVEMPGASWAARSDTQGGGADGKGMSMAEGRDWLEIDRSIADEYKGTTVTLPEGLPEMDPLPETVVTRYLSPVSR</sequence>
<evidence type="ECO:0000259" key="7">
    <source>
        <dbReference type="PROSITE" id="PS50076"/>
    </source>
</evidence>
<dbReference type="InterPro" id="IPR036869">
    <property type="entry name" value="J_dom_sf"/>
</dbReference>
<dbReference type="InterPro" id="IPR008971">
    <property type="entry name" value="HSP40/DnaJ_pept-bd"/>
</dbReference>
<dbReference type="Pfam" id="PF01556">
    <property type="entry name" value="DnaJ_C"/>
    <property type="match status" value="1"/>
</dbReference>
<feature type="region of interest" description="Disordered" evidence="6">
    <location>
        <begin position="342"/>
        <end position="367"/>
    </location>
</feature>
<name>A0A427XRW6_9TREE</name>
<dbReference type="AlphaFoldDB" id="A0A427XRW6"/>
<dbReference type="SUPFAM" id="SSF49493">
    <property type="entry name" value="HSP40/DnaJ peptide-binding domain"/>
    <property type="match status" value="2"/>
</dbReference>
<dbReference type="EMBL" id="RSCD01000029">
    <property type="protein sequence ID" value="RSH81563.1"/>
    <property type="molecule type" value="Genomic_DNA"/>
</dbReference>
<dbReference type="InterPro" id="IPR002939">
    <property type="entry name" value="DnaJ_C"/>
</dbReference>